<organism evidence="2">
    <name type="scientific">Schizaphis graminum</name>
    <name type="common">Green bug aphid</name>
    <dbReference type="NCBI Taxonomy" id="13262"/>
    <lineage>
        <taxon>Eukaryota</taxon>
        <taxon>Metazoa</taxon>
        <taxon>Ecdysozoa</taxon>
        <taxon>Arthropoda</taxon>
        <taxon>Hexapoda</taxon>
        <taxon>Insecta</taxon>
        <taxon>Pterygota</taxon>
        <taxon>Neoptera</taxon>
        <taxon>Paraneoptera</taxon>
        <taxon>Hemiptera</taxon>
        <taxon>Sternorrhyncha</taxon>
        <taxon>Aphidomorpha</taxon>
        <taxon>Aphidoidea</taxon>
        <taxon>Aphididae</taxon>
        <taxon>Aphidini</taxon>
        <taxon>Schizaphis</taxon>
    </lineage>
</organism>
<feature type="region of interest" description="Disordered" evidence="1">
    <location>
        <begin position="82"/>
        <end position="101"/>
    </location>
</feature>
<protein>
    <submittedName>
        <fullName evidence="2">Uncharacterized protein</fullName>
    </submittedName>
</protein>
<dbReference type="EMBL" id="GGMR01000188">
    <property type="protein sequence ID" value="MBY12807.1"/>
    <property type="molecule type" value="Transcribed_RNA"/>
</dbReference>
<evidence type="ECO:0000256" key="1">
    <source>
        <dbReference type="SAM" id="MobiDB-lite"/>
    </source>
</evidence>
<sequence length="132" mass="15165">MWSIVIFNKDNSVAAVPSHWYKNGQCAWPKKYLKNKNKFIEMRTAANALEFDYYSARKLNTEKPIESLKDAKDKVAKAQLTSDLSSTDDYEKPKKSLQSAKKKYLPPPKFLENSGNLYLKCVLNLNLNIIIC</sequence>
<dbReference type="AlphaFoldDB" id="A0A2S2N6L5"/>
<proteinExistence type="predicted"/>
<name>A0A2S2N6L5_SCHGA</name>
<accession>A0A2S2N6L5</accession>
<evidence type="ECO:0000313" key="2">
    <source>
        <dbReference type="EMBL" id="MBY12807.1"/>
    </source>
</evidence>
<gene>
    <name evidence="2" type="ORF">g.108303</name>
</gene>
<reference evidence="2" key="1">
    <citation type="submission" date="2018-04" db="EMBL/GenBank/DDBJ databases">
        <title>Transcriptome of Schizaphis graminum biotype I.</title>
        <authorList>
            <person name="Scully E.D."/>
            <person name="Geib S.M."/>
            <person name="Palmer N.A."/>
            <person name="Koch K."/>
            <person name="Bradshaw J."/>
            <person name="Heng-Moss T."/>
            <person name="Sarath G."/>
        </authorList>
    </citation>
    <scope>NUCLEOTIDE SEQUENCE</scope>
</reference>